<evidence type="ECO:0000256" key="2">
    <source>
        <dbReference type="ARBA" id="ARBA00023015"/>
    </source>
</evidence>
<dbReference type="GO" id="GO:0003700">
    <property type="term" value="F:DNA-binding transcription factor activity"/>
    <property type="evidence" value="ECO:0007669"/>
    <property type="project" value="InterPro"/>
</dbReference>
<organism evidence="6 7">
    <name type="scientific">Hafnia alvei</name>
    <dbReference type="NCBI Taxonomy" id="569"/>
    <lineage>
        <taxon>Bacteria</taxon>
        <taxon>Pseudomonadati</taxon>
        <taxon>Pseudomonadota</taxon>
        <taxon>Gammaproteobacteria</taxon>
        <taxon>Enterobacterales</taxon>
        <taxon>Hafniaceae</taxon>
        <taxon>Hafnia</taxon>
    </lineage>
</organism>
<comment type="similarity">
    <text evidence="1">Belongs to the LysR transcriptional regulatory family.</text>
</comment>
<dbReference type="InterPro" id="IPR036388">
    <property type="entry name" value="WH-like_DNA-bd_sf"/>
</dbReference>
<feature type="domain" description="HTH lysR-type" evidence="5">
    <location>
        <begin position="6"/>
        <end position="63"/>
    </location>
</feature>
<dbReference type="InterPro" id="IPR000847">
    <property type="entry name" value="LysR_HTH_N"/>
</dbReference>
<accession>A0A377PNT3</accession>
<dbReference type="Gene3D" id="1.10.10.10">
    <property type="entry name" value="Winged helix-like DNA-binding domain superfamily/Winged helix DNA-binding domain"/>
    <property type="match status" value="1"/>
</dbReference>
<gene>
    <name evidence="6" type="primary">abgR_2</name>
    <name evidence="6" type="ORF">NCTC8105_03920</name>
</gene>
<dbReference type="InterPro" id="IPR050176">
    <property type="entry name" value="LTTR"/>
</dbReference>
<evidence type="ECO:0000256" key="3">
    <source>
        <dbReference type="ARBA" id="ARBA00023125"/>
    </source>
</evidence>
<keyword evidence="3" id="KW-0238">DNA-binding</keyword>
<evidence type="ECO:0000313" key="7">
    <source>
        <dbReference type="Proteomes" id="UP000254821"/>
    </source>
</evidence>
<dbReference type="InterPro" id="IPR005119">
    <property type="entry name" value="LysR_subst-bd"/>
</dbReference>
<dbReference type="PANTHER" id="PTHR30579">
    <property type="entry name" value="TRANSCRIPTIONAL REGULATOR"/>
    <property type="match status" value="1"/>
</dbReference>
<sequence length="301" mass="33654">MKPIRFSLAQIEAFASVCECGTLTHAAKKLKKDRTTISELVDYLELDLGYALFDRSTRPLSLTDAGKLLYRQARLFLHEAQAFGQIAEHIPQQLSTQLTLCYDAFTPRDFLLRLADKLHGQQIHLNLIATERANAEQMLEKGEADIGLFQAMNRSINERFQWKAIGGISLAVYAKVGFFHVKPVSLLSLASGVQLMPFKDLPPHMAQRLQIADRIQSVTEISMLKALLTAGYGWGFLPTHLHAEQWPDVEKLEAEFGDAGLSHPLVALWDPAQKNQPTVLHALSLMSELFSHPEDVIEAAE</sequence>
<dbReference type="RefSeq" id="WP_043495242.1">
    <property type="nucleotide sequence ID" value="NZ_CALJTU010000093.1"/>
</dbReference>
<dbReference type="AlphaFoldDB" id="A0A377PNT3"/>
<protein>
    <submittedName>
        <fullName evidence="6">HTH-type transcriptional regulator AbgR</fullName>
    </submittedName>
</protein>
<dbReference type="EMBL" id="UGHP01000001">
    <property type="protein sequence ID" value="STQ81732.1"/>
    <property type="molecule type" value="Genomic_DNA"/>
</dbReference>
<evidence type="ECO:0000259" key="5">
    <source>
        <dbReference type="PROSITE" id="PS50931"/>
    </source>
</evidence>
<evidence type="ECO:0000313" key="6">
    <source>
        <dbReference type="EMBL" id="STQ81732.1"/>
    </source>
</evidence>
<dbReference type="SUPFAM" id="SSF46785">
    <property type="entry name" value="Winged helix' DNA-binding domain"/>
    <property type="match status" value="1"/>
</dbReference>
<dbReference type="Pfam" id="PF00126">
    <property type="entry name" value="HTH_1"/>
    <property type="match status" value="1"/>
</dbReference>
<dbReference type="PROSITE" id="PS50931">
    <property type="entry name" value="HTH_LYSR"/>
    <property type="match status" value="1"/>
</dbReference>
<dbReference type="GO" id="GO:0003677">
    <property type="term" value="F:DNA binding"/>
    <property type="evidence" value="ECO:0007669"/>
    <property type="project" value="UniProtKB-KW"/>
</dbReference>
<dbReference type="InterPro" id="IPR036390">
    <property type="entry name" value="WH_DNA-bd_sf"/>
</dbReference>
<dbReference type="SUPFAM" id="SSF53850">
    <property type="entry name" value="Periplasmic binding protein-like II"/>
    <property type="match status" value="1"/>
</dbReference>
<reference evidence="6 7" key="1">
    <citation type="submission" date="2018-06" db="EMBL/GenBank/DDBJ databases">
        <authorList>
            <consortium name="Pathogen Informatics"/>
            <person name="Doyle S."/>
        </authorList>
    </citation>
    <scope>NUCLEOTIDE SEQUENCE [LARGE SCALE GENOMIC DNA]</scope>
    <source>
        <strain evidence="6 7">NCTC8105</strain>
    </source>
</reference>
<dbReference type="Proteomes" id="UP000254821">
    <property type="component" value="Unassembled WGS sequence"/>
</dbReference>
<evidence type="ECO:0000256" key="4">
    <source>
        <dbReference type="ARBA" id="ARBA00023163"/>
    </source>
</evidence>
<keyword evidence="2" id="KW-0805">Transcription regulation</keyword>
<proteinExistence type="inferred from homology"/>
<evidence type="ECO:0000256" key="1">
    <source>
        <dbReference type="ARBA" id="ARBA00009437"/>
    </source>
</evidence>
<dbReference type="Pfam" id="PF03466">
    <property type="entry name" value="LysR_substrate"/>
    <property type="match status" value="1"/>
</dbReference>
<name>A0A377PNT3_HAFAL</name>
<dbReference type="Gene3D" id="3.40.190.290">
    <property type="match status" value="1"/>
</dbReference>
<keyword evidence="4" id="KW-0804">Transcription</keyword>